<organism evidence="1">
    <name type="scientific">Anguilla anguilla</name>
    <name type="common">European freshwater eel</name>
    <name type="synonym">Muraena anguilla</name>
    <dbReference type="NCBI Taxonomy" id="7936"/>
    <lineage>
        <taxon>Eukaryota</taxon>
        <taxon>Metazoa</taxon>
        <taxon>Chordata</taxon>
        <taxon>Craniata</taxon>
        <taxon>Vertebrata</taxon>
        <taxon>Euteleostomi</taxon>
        <taxon>Actinopterygii</taxon>
        <taxon>Neopterygii</taxon>
        <taxon>Teleostei</taxon>
        <taxon>Anguilliformes</taxon>
        <taxon>Anguillidae</taxon>
        <taxon>Anguilla</taxon>
    </lineage>
</organism>
<evidence type="ECO:0000313" key="1">
    <source>
        <dbReference type="EMBL" id="JAH44580.1"/>
    </source>
</evidence>
<accession>A0A0E9SVA3</accession>
<name>A0A0E9SVA3_ANGAN</name>
<dbReference type="AlphaFoldDB" id="A0A0E9SVA3"/>
<dbReference type="EMBL" id="GBXM01063997">
    <property type="protein sequence ID" value="JAH44580.1"/>
    <property type="molecule type" value="Transcribed_RNA"/>
</dbReference>
<reference evidence="1" key="1">
    <citation type="submission" date="2014-11" db="EMBL/GenBank/DDBJ databases">
        <authorList>
            <person name="Amaro Gonzalez C."/>
        </authorList>
    </citation>
    <scope>NUCLEOTIDE SEQUENCE</scope>
</reference>
<protein>
    <submittedName>
        <fullName evidence="1">Uncharacterized protein</fullName>
    </submittedName>
</protein>
<reference evidence="1" key="2">
    <citation type="journal article" date="2015" name="Fish Shellfish Immunol.">
        <title>Early steps in the European eel (Anguilla anguilla)-Vibrio vulnificus interaction in the gills: Role of the RtxA13 toxin.</title>
        <authorList>
            <person name="Callol A."/>
            <person name="Pajuelo D."/>
            <person name="Ebbesson L."/>
            <person name="Teles M."/>
            <person name="MacKenzie S."/>
            <person name="Amaro C."/>
        </authorList>
    </citation>
    <scope>NUCLEOTIDE SEQUENCE</scope>
</reference>
<sequence length="37" mass="3754">MTSACGSPGTTGRAALKALHTTITLTLPTPGELDIRT</sequence>
<proteinExistence type="predicted"/>